<protein>
    <submittedName>
        <fullName evidence="10">Nuclear polyadenylated RNA-binding protein Nab2</fullName>
    </submittedName>
</protein>
<dbReference type="GO" id="GO:0043488">
    <property type="term" value="P:regulation of mRNA stability"/>
    <property type="evidence" value="ECO:0007669"/>
    <property type="project" value="InterPro"/>
</dbReference>
<sequence>MTTMVAAGTPLAEALANTIQPKLVEMGWSSDSGDDSALIEYVILMLVNGKTQEQIAGELSNDLLGLGEGDTQALDFSRWLFEQVESLNHQINGGGVSTTTEADSMQTIPSFADQDVSTPSQPMAQDGAMDADMSMGDGGFANDAIPTGPKAMRNGRQGGRGRMLNQINRAMDRADAPLHRIRGQSGAGAGRINAHGRDNQKGRFQNGGGRMGGGRQMGGMGMNPNQMAAAGNMMNMPPNDQMHLMSLLEEQARMMAQFMPGFVSPAINPAFQPNAPQHGRSLFDRVERQHGRRQQGSYNNRRDKPADVDMDMKPDQTQDGEPDENNANSVCRFNLRCTRKDCPFAHQSPAAPDGAPVDVSDNCTYGAACKNRKCTGRHPSPAVKSAHQAEELCRFFPHCANPHCHFKHPDMPLCRNGADCSVAGCKFTHVQTPCKFNPCLNPSCPYRHEEGQRGAFSDKVWTAGEEKPHVSERKFVADEDAEELIKPEGPTDGSSQNQEIIT</sequence>
<dbReference type="Pfam" id="PF14608">
    <property type="entry name" value="zf-CCCH_2"/>
    <property type="match status" value="4"/>
</dbReference>
<keyword evidence="11" id="KW-1185">Reference proteome</keyword>
<feature type="compositionally biased region" description="Polar residues" evidence="8">
    <location>
        <begin position="492"/>
        <end position="502"/>
    </location>
</feature>
<feature type="region of interest" description="Disordered" evidence="8">
    <location>
        <begin position="183"/>
        <end position="214"/>
    </location>
</feature>
<name>A0A2I2GR93_9EURO</name>
<dbReference type="PANTHER" id="PTHR14738:SF29">
    <property type="entry name" value="ZINC FINGER CCCH DOMAIN-CONTAINING PROTEIN 14"/>
    <property type="match status" value="1"/>
</dbReference>
<reference evidence="10 11" key="1">
    <citation type="submission" date="2016-12" db="EMBL/GenBank/DDBJ databases">
        <title>The genomes of Aspergillus section Nigri reveals drivers in fungal speciation.</title>
        <authorList>
            <consortium name="DOE Joint Genome Institute"/>
            <person name="Vesth T.C."/>
            <person name="Nybo J."/>
            <person name="Theobald S."/>
            <person name="Brandl J."/>
            <person name="Frisvad J.C."/>
            <person name="Nielsen K.F."/>
            <person name="Lyhne E.K."/>
            <person name="Kogle M.E."/>
            <person name="Kuo A."/>
            <person name="Riley R."/>
            <person name="Clum A."/>
            <person name="Nolan M."/>
            <person name="Lipzen A."/>
            <person name="Salamov A."/>
            <person name="Henrissat B."/>
            <person name="Wiebenga A."/>
            <person name="De Vries R.P."/>
            <person name="Grigoriev I.V."/>
            <person name="Mortensen U.H."/>
            <person name="Andersen M.R."/>
            <person name="Baker S.E."/>
        </authorList>
    </citation>
    <scope>NUCLEOTIDE SEQUENCE [LARGE SCALE GENOMIC DNA]</scope>
    <source>
        <strain evidence="10 11">IBT 23096</strain>
    </source>
</reference>
<keyword evidence="4" id="KW-0677">Repeat</keyword>
<organism evidence="10 11">
    <name type="scientific">Aspergillus steynii IBT 23096</name>
    <dbReference type="NCBI Taxonomy" id="1392250"/>
    <lineage>
        <taxon>Eukaryota</taxon>
        <taxon>Fungi</taxon>
        <taxon>Dikarya</taxon>
        <taxon>Ascomycota</taxon>
        <taxon>Pezizomycotina</taxon>
        <taxon>Eurotiomycetes</taxon>
        <taxon>Eurotiomycetidae</taxon>
        <taxon>Eurotiales</taxon>
        <taxon>Aspergillaceae</taxon>
        <taxon>Aspergillus</taxon>
        <taxon>Aspergillus subgen. Circumdati</taxon>
    </lineage>
</organism>
<keyword evidence="5" id="KW-0863">Zinc-finger</keyword>
<dbReference type="InterPro" id="IPR040366">
    <property type="entry name" value="Nab2/ZC3H14"/>
</dbReference>
<comment type="similarity">
    <text evidence="2">Belongs to the ZC3H14 family.</text>
</comment>
<dbReference type="Pfam" id="PF22683">
    <property type="entry name" value="Nab2-like_zf-CCCH"/>
    <property type="match status" value="1"/>
</dbReference>
<feature type="region of interest" description="Disordered" evidence="8">
    <location>
        <begin position="466"/>
        <end position="502"/>
    </location>
</feature>
<evidence type="ECO:0000256" key="5">
    <source>
        <dbReference type="ARBA" id="ARBA00022771"/>
    </source>
</evidence>
<evidence type="ECO:0000259" key="9">
    <source>
        <dbReference type="Pfam" id="PF22683"/>
    </source>
</evidence>
<evidence type="ECO:0000256" key="7">
    <source>
        <dbReference type="ARBA" id="ARBA00023242"/>
    </source>
</evidence>
<evidence type="ECO:0000313" key="10">
    <source>
        <dbReference type="EMBL" id="PLB55383.1"/>
    </source>
</evidence>
<dbReference type="FunFam" id="4.10.1000.40:FF:000002">
    <property type="entry name" value="Nuclear polyadenylated RNA-binding protein Nab2"/>
    <property type="match status" value="1"/>
</dbReference>
<dbReference type="FunFam" id="4.10.1000.30:FF:000002">
    <property type="entry name" value="Nuclear polyadenylated RNA-binding protein Nab2"/>
    <property type="match status" value="1"/>
</dbReference>
<dbReference type="InterPro" id="IPR043094">
    <property type="entry name" value="Nab2/ZC3H14_N_sf"/>
</dbReference>
<dbReference type="GO" id="GO:0005634">
    <property type="term" value="C:nucleus"/>
    <property type="evidence" value="ECO:0007669"/>
    <property type="project" value="UniProtKB-SubCell"/>
</dbReference>
<dbReference type="EMBL" id="MSFO01000001">
    <property type="protein sequence ID" value="PLB55383.1"/>
    <property type="molecule type" value="Genomic_DNA"/>
</dbReference>
<dbReference type="VEuPathDB" id="FungiDB:P170DRAFT_461272"/>
<dbReference type="Proteomes" id="UP000234275">
    <property type="component" value="Unassembled WGS sequence"/>
</dbReference>
<feature type="domain" description="Nab2-like CCCH zinc finger" evidence="9">
    <location>
        <begin position="434"/>
        <end position="453"/>
    </location>
</feature>
<evidence type="ECO:0000256" key="1">
    <source>
        <dbReference type="ARBA" id="ARBA00004123"/>
    </source>
</evidence>
<evidence type="ECO:0000313" key="11">
    <source>
        <dbReference type="Proteomes" id="UP000234275"/>
    </source>
</evidence>
<evidence type="ECO:0000256" key="8">
    <source>
        <dbReference type="SAM" id="MobiDB-lite"/>
    </source>
</evidence>
<dbReference type="OrthoDB" id="438553at2759"/>
<gene>
    <name evidence="10" type="ORF">P170DRAFT_461272</name>
</gene>
<dbReference type="GO" id="GO:0008143">
    <property type="term" value="F:poly(A) binding"/>
    <property type="evidence" value="ECO:0007669"/>
    <property type="project" value="InterPro"/>
</dbReference>
<feature type="region of interest" description="Disordered" evidence="8">
    <location>
        <begin position="141"/>
        <end position="161"/>
    </location>
</feature>
<accession>A0A2I2GR93</accession>
<dbReference type="Gene3D" id="4.10.1000.40">
    <property type="match status" value="1"/>
</dbReference>
<evidence type="ECO:0000256" key="3">
    <source>
        <dbReference type="ARBA" id="ARBA00022723"/>
    </source>
</evidence>
<dbReference type="Gene3D" id="1.10.340.40">
    <property type="entry name" value="Nuclear abundant poly(A) RNA-bind protein 2, N-terminal domain"/>
    <property type="match status" value="1"/>
</dbReference>
<comment type="subcellular location">
    <subcellularLocation>
        <location evidence="1">Nucleus</location>
    </subcellularLocation>
</comment>
<dbReference type="AlphaFoldDB" id="A0A2I2GR93"/>
<dbReference type="GO" id="GO:0005737">
    <property type="term" value="C:cytoplasm"/>
    <property type="evidence" value="ECO:0007669"/>
    <property type="project" value="TreeGrafter"/>
</dbReference>
<feature type="compositionally biased region" description="Basic and acidic residues" evidence="8">
    <location>
        <begin position="466"/>
        <end position="477"/>
    </location>
</feature>
<dbReference type="GeneID" id="36559719"/>
<keyword evidence="6" id="KW-0862">Zinc</keyword>
<dbReference type="PANTHER" id="PTHR14738">
    <property type="entry name" value="ZINC FINGER CCCH DOMAIN-CONTAINING PROTEIN 14"/>
    <property type="match status" value="1"/>
</dbReference>
<dbReference type="GO" id="GO:0008270">
    <property type="term" value="F:zinc ion binding"/>
    <property type="evidence" value="ECO:0007669"/>
    <property type="project" value="UniProtKB-KW"/>
</dbReference>
<dbReference type="InterPro" id="IPR055046">
    <property type="entry name" value="Nab2-like_Znf-CCCH"/>
</dbReference>
<evidence type="ECO:0000256" key="2">
    <source>
        <dbReference type="ARBA" id="ARBA00008423"/>
    </source>
</evidence>
<keyword evidence="3" id="KW-0479">Metal-binding</keyword>
<proteinExistence type="inferred from homology"/>
<dbReference type="STRING" id="1392250.A0A2I2GR93"/>
<evidence type="ECO:0000256" key="4">
    <source>
        <dbReference type="ARBA" id="ARBA00022737"/>
    </source>
</evidence>
<dbReference type="FunFam" id="1.10.340.40:FF:000001">
    <property type="entry name" value="Nuclear polyadenylated RNA-binding protein nab2"/>
    <property type="match status" value="1"/>
</dbReference>
<dbReference type="RefSeq" id="XP_024710685.1">
    <property type="nucleotide sequence ID" value="XM_024852021.1"/>
</dbReference>
<comment type="caution">
    <text evidence="10">The sequence shown here is derived from an EMBL/GenBank/DDBJ whole genome shotgun (WGS) entry which is preliminary data.</text>
</comment>
<feature type="compositionally biased region" description="Gly residues" evidence="8">
    <location>
        <begin position="205"/>
        <end position="214"/>
    </location>
</feature>
<dbReference type="Gene3D" id="4.10.1000.30">
    <property type="match status" value="1"/>
</dbReference>
<evidence type="ECO:0000256" key="6">
    <source>
        <dbReference type="ARBA" id="ARBA00022833"/>
    </source>
</evidence>
<feature type="region of interest" description="Disordered" evidence="8">
    <location>
        <begin position="287"/>
        <end position="327"/>
    </location>
</feature>
<keyword evidence="7" id="KW-0539">Nucleus</keyword>
<feature type="compositionally biased region" description="Basic and acidic residues" evidence="8">
    <location>
        <begin position="300"/>
        <end position="316"/>
    </location>
</feature>